<dbReference type="OrthoDB" id="10603528at2759"/>
<dbReference type="HOGENOM" id="CLU_844716_0_0_1"/>
<proteinExistence type="predicted"/>
<comment type="caution">
    <text evidence="3">The sequence shown here is derived from an EMBL/GenBank/DDBJ whole genome shotgun (WGS) entry which is preliminary data.</text>
</comment>
<gene>
    <name evidence="3" type="ORF">CC1G_15442</name>
</gene>
<dbReference type="AlphaFoldDB" id="D6RQU4"/>
<keyword evidence="4" id="KW-1185">Reference proteome</keyword>
<dbReference type="InParanoid" id="D6RQU4"/>
<feature type="region of interest" description="Disordered" evidence="1">
    <location>
        <begin position="266"/>
        <end position="286"/>
    </location>
</feature>
<feature type="transmembrane region" description="Helical" evidence="2">
    <location>
        <begin position="238"/>
        <end position="258"/>
    </location>
</feature>
<evidence type="ECO:0000256" key="2">
    <source>
        <dbReference type="SAM" id="Phobius"/>
    </source>
</evidence>
<name>D6RQU4_COPC7</name>
<keyword evidence="2" id="KW-0812">Transmembrane</keyword>
<feature type="region of interest" description="Disordered" evidence="1">
    <location>
        <begin position="308"/>
        <end position="329"/>
    </location>
</feature>
<evidence type="ECO:0000313" key="3">
    <source>
        <dbReference type="EMBL" id="EFI26671.1"/>
    </source>
</evidence>
<feature type="transmembrane region" description="Helical" evidence="2">
    <location>
        <begin position="20"/>
        <end position="37"/>
    </location>
</feature>
<dbReference type="Proteomes" id="UP000001861">
    <property type="component" value="Unassembled WGS sequence"/>
</dbReference>
<keyword evidence="2" id="KW-0472">Membrane</keyword>
<dbReference type="EMBL" id="AACS02000012">
    <property type="protein sequence ID" value="EFI26671.1"/>
    <property type="molecule type" value="Genomic_DNA"/>
</dbReference>
<dbReference type="RefSeq" id="XP_002910165.1">
    <property type="nucleotide sequence ID" value="XM_002910119.1"/>
</dbReference>
<dbReference type="GeneID" id="9379438"/>
<feature type="compositionally biased region" description="Basic and acidic residues" evidence="1">
    <location>
        <begin position="269"/>
        <end position="284"/>
    </location>
</feature>
<accession>D6RQU4</accession>
<feature type="transmembrane region" description="Helical" evidence="2">
    <location>
        <begin position="146"/>
        <end position="169"/>
    </location>
</feature>
<dbReference type="KEGG" id="cci:CC1G_15442"/>
<dbReference type="VEuPathDB" id="FungiDB:CC1G_15442"/>
<reference evidence="3 4" key="1">
    <citation type="journal article" date="2010" name="Proc. Natl. Acad. Sci. U.S.A.">
        <title>Insights into evolution of multicellular fungi from the assembled chromosomes of the mushroom Coprinopsis cinerea (Coprinus cinereus).</title>
        <authorList>
            <person name="Stajich J.E."/>
            <person name="Wilke S.K."/>
            <person name="Ahren D."/>
            <person name="Au C.H."/>
            <person name="Birren B.W."/>
            <person name="Borodovsky M."/>
            <person name="Burns C."/>
            <person name="Canback B."/>
            <person name="Casselton L.A."/>
            <person name="Cheng C.K."/>
            <person name="Deng J."/>
            <person name="Dietrich F.S."/>
            <person name="Fargo D.C."/>
            <person name="Farman M.L."/>
            <person name="Gathman A.C."/>
            <person name="Goldberg J."/>
            <person name="Guigo R."/>
            <person name="Hoegger P.J."/>
            <person name="Hooker J.B."/>
            <person name="Huggins A."/>
            <person name="James T.Y."/>
            <person name="Kamada T."/>
            <person name="Kilaru S."/>
            <person name="Kodira C."/>
            <person name="Kues U."/>
            <person name="Kupfer D."/>
            <person name="Kwan H.S."/>
            <person name="Lomsadze A."/>
            <person name="Li W."/>
            <person name="Lilly W.W."/>
            <person name="Ma L.J."/>
            <person name="Mackey A.J."/>
            <person name="Manning G."/>
            <person name="Martin F."/>
            <person name="Muraguchi H."/>
            <person name="Natvig D.O."/>
            <person name="Palmerini H."/>
            <person name="Ramesh M.A."/>
            <person name="Rehmeyer C.J."/>
            <person name="Roe B.A."/>
            <person name="Shenoy N."/>
            <person name="Stanke M."/>
            <person name="Ter-Hovhannisyan V."/>
            <person name="Tunlid A."/>
            <person name="Velagapudi R."/>
            <person name="Vision T.J."/>
            <person name="Zeng Q."/>
            <person name="Zolan M.E."/>
            <person name="Pukkila P.J."/>
        </authorList>
    </citation>
    <scope>NUCLEOTIDE SEQUENCE [LARGE SCALE GENOMIC DNA]</scope>
    <source>
        <strain evidence="4">Okayama-7 / 130 / ATCC MYA-4618 / FGSC 9003</strain>
    </source>
</reference>
<keyword evidence="2" id="KW-1133">Transmembrane helix</keyword>
<organism evidence="3 4">
    <name type="scientific">Coprinopsis cinerea (strain Okayama-7 / 130 / ATCC MYA-4618 / FGSC 9003)</name>
    <name type="common">Inky cap fungus</name>
    <name type="synonym">Hormographiella aspergillata</name>
    <dbReference type="NCBI Taxonomy" id="240176"/>
    <lineage>
        <taxon>Eukaryota</taxon>
        <taxon>Fungi</taxon>
        <taxon>Dikarya</taxon>
        <taxon>Basidiomycota</taxon>
        <taxon>Agaricomycotina</taxon>
        <taxon>Agaricomycetes</taxon>
        <taxon>Agaricomycetidae</taxon>
        <taxon>Agaricales</taxon>
        <taxon>Agaricineae</taxon>
        <taxon>Psathyrellaceae</taxon>
        <taxon>Coprinopsis</taxon>
    </lineage>
</organism>
<feature type="transmembrane region" description="Helical" evidence="2">
    <location>
        <begin position="44"/>
        <end position="68"/>
    </location>
</feature>
<evidence type="ECO:0000313" key="4">
    <source>
        <dbReference type="Proteomes" id="UP000001861"/>
    </source>
</evidence>
<feature type="transmembrane region" description="Helical" evidence="2">
    <location>
        <begin position="114"/>
        <end position="134"/>
    </location>
</feature>
<sequence>MELGYRDELLLSVLIEYFFLGYYWYLVLTCTLALLLSRMRLPGLLQLVLVTMFLISVAALSVDTIVVYREIDSPSGSYPFQLRRPRVILRVGNSAISQAIVSTRCLKLWPRNKFAMAATAVLFSASIATGIFGVSGDPSSIRGQMLVYNWTNMASTGILSGVIIARTLWMRKQVTKVYDPVHLDCYPKINMLWVVLPVPFVVHPNSQPARRCRIDSGIGFPVLALIDRLIPFNPLQAALVQIAVCVPSHYYVIMLIVFENQGYHRRSNHPPDRTRKEPKMRGEPYEGAQRAATFLDPGPRYHFRQHYGSFSTRRHRSDSFDAVPDSPAS</sequence>
<protein>
    <submittedName>
        <fullName evidence="3">Uncharacterized protein</fullName>
    </submittedName>
</protein>
<evidence type="ECO:0000256" key="1">
    <source>
        <dbReference type="SAM" id="MobiDB-lite"/>
    </source>
</evidence>